<keyword evidence="1" id="KW-0472">Membrane</keyword>
<accession>A0ABU0VVD2</accession>
<dbReference type="RefSeq" id="WP_306679405.1">
    <property type="nucleotide sequence ID" value="NZ_JAVDBT010000004.1"/>
</dbReference>
<evidence type="ECO:0000256" key="1">
    <source>
        <dbReference type="SAM" id="Phobius"/>
    </source>
</evidence>
<keyword evidence="1" id="KW-1133">Transmembrane helix</keyword>
<gene>
    <name evidence="3" type="ORF">Q9295_04965</name>
</gene>
<keyword evidence="4" id="KW-1185">Reference proteome</keyword>
<name>A0ABU0VVD2_9RHOB</name>
<comment type="caution">
    <text evidence="3">The sequence shown here is derived from an EMBL/GenBank/DDBJ whole genome shotgun (WGS) entry which is preliminary data.</text>
</comment>
<reference evidence="3 4" key="1">
    <citation type="submission" date="2023-08" db="EMBL/GenBank/DDBJ databases">
        <title>Characterization of two Paracoccaceae strains isolated from Phycosphere and proposal of Xinfangfangia lacusdiani sp. nov.</title>
        <authorList>
            <person name="Deng Y."/>
            <person name="Zhang Y.Q."/>
        </authorList>
    </citation>
    <scope>NUCLEOTIDE SEQUENCE [LARGE SCALE GENOMIC DNA]</scope>
    <source>
        <strain evidence="3 4">CPCC 101601</strain>
    </source>
</reference>
<evidence type="ECO:0000259" key="2">
    <source>
        <dbReference type="Pfam" id="PF07811"/>
    </source>
</evidence>
<evidence type="ECO:0000313" key="4">
    <source>
        <dbReference type="Proteomes" id="UP001239680"/>
    </source>
</evidence>
<dbReference type="EMBL" id="JAVDBT010000004">
    <property type="protein sequence ID" value="MDQ2065711.1"/>
    <property type="molecule type" value="Genomic_DNA"/>
</dbReference>
<dbReference type="InterPro" id="IPR012495">
    <property type="entry name" value="TadE-like_dom"/>
</dbReference>
<feature type="domain" description="TadE-like" evidence="2">
    <location>
        <begin position="22"/>
        <end position="55"/>
    </location>
</feature>
<feature type="transmembrane region" description="Helical" evidence="1">
    <location>
        <begin position="28"/>
        <end position="50"/>
    </location>
</feature>
<proteinExistence type="predicted"/>
<keyword evidence="1" id="KW-0812">Transmembrane</keyword>
<protein>
    <submittedName>
        <fullName evidence="3">TadE/TadG family type IV pilus assembly protein</fullName>
    </submittedName>
</protein>
<organism evidence="3 4">
    <name type="scientific">Pseudogemmobacter lacusdianii</name>
    <dbReference type="NCBI Taxonomy" id="3069608"/>
    <lineage>
        <taxon>Bacteria</taxon>
        <taxon>Pseudomonadati</taxon>
        <taxon>Pseudomonadota</taxon>
        <taxon>Alphaproteobacteria</taxon>
        <taxon>Rhodobacterales</taxon>
        <taxon>Paracoccaceae</taxon>
        <taxon>Pseudogemmobacter</taxon>
    </lineage>
</organism>
<evidence type="ECO:0000313" key="3">
    <source>
        <dbReference type="EMBL" id="MDQ2065711.1"/>
    </source>
</evidence>
<dbReference type="Pfam" id="PF07811">
    <property type="entry name" value="TadE"/>
    <property type="match status" value="1"/>
</dbReference>
<sequence>MMRRLLSKLFHRARDRARDEEGTATIEFIFVVPILCTIFMASVEAGLYMVRHVMMERGLDLVMRDVRLGRLGTFDHNELRRLICARTVVLVDCNSLLKVEMRPVSTATFALPTMPATCIDRGEETEALTTFTPGGAHEIIIVRICVVQDPIFPSTGLGLRLRPASGGGYQMVSNSIFVNEPR</sequence>
<dbReference type="Proteomes" id="UP001239680">
    <property type="component" value="Unassembled WGS sequence"/>
</dbReference>